<dbReference type="RefSeq" id="WP_345634335.1">
    <property type="nucleotide sequence ID" value="NZ_BAABJQ010000018.1"/>
</dbReference>
<keyword evidence="1" id="KW-0472">Membrane</keyword>
<evidence type="ECO:0000259" key="2">
    <source>
        <dbReference type="Pfam" id="PF09990"/>
    </source>
</evidence>
<gene>
    <name evidence="3" type="ORF">GCM10023322_53980</name>
</gene>
<evidence type="ECO:0000256" key="1">
    <source>
        <dbReference type="SAM" id="Phobius"/>
    </source>
</evidence>
<feature type="transmembrane region" description="Helical" evidence="1">
    <location>
        <begin position="96"/>
        <end position="115"/>
    </location>
</feature>
<dbReference type="Proteomes" id="UP001501570">
    <property type="component" value="Unassembled WGS sequence"/>
</dbReference>
<comment type="caution">
    <text evidence="3">The sequence shown here is derived from an EMBL/GenBank/DDBJ whole genome shotgun (WGS) entry which is preliminary data.</text>
</comment>
<keyword evidence="4" id="KW-1185">Reference proteome</keyword>
<feature type="transmembrane region" description="Helical" evidence="1">
    <location>
        <begin position="44"/>
        <end position="62"/>
    </location>
</feature>
<keyword evidence="1" id="KW-1133">Transmembrane helix</keyword>
<proteinExistence type="predicted"/>
<protein>
    <recommendedName>
        <fullName evidence="2">DUF2231 domain-containing protein</fullName>
    </recommendedName>
</protein>
<organism evidence="3 4">
    <name type="scientific">Rugosimonospora acidiphila</name>
    <dbReference type="NCBI Taxonomy" id="556531"/>
    <lineage>
        <taxon>Bacteria</taxon>
        <taxon>Bacillati</taxon>
        <taxon>Actinomycetota</taxon>
        <taxon>Actinomycetes</taxon>
        <taxon>Micromonosporales</taxon>
        <taxon>Micromonosporaceae</taxon>
        <taxon>Rugosimonospora</taxon>
    </lineage>
</organism>
<evidence type="ECO:0000313" key="3">
    <source>
        <dbReference type="EMBL" id="GAA5193049.1"/>
    </source>
</evidence>
<feature type="transmembrane region" description="Helical" evidence="1">
    <location>
        <begin position="15"/>
        <end position="37"/>
    </location>
</feature>
<keyword evidence="1" id="KW-0812">Transmembrane</keyword>
<feature type="transmembrane region" description="Helical" evidence="1">
    <location>
        <begin position="122"/>
        <end position="143"/>
    </location>
</feature>
<dbReference type="EMBL" id="BAABJQ010000018">
    <property type="protein sequence ID" value="GAA5193049.1"/>
    <property type="molecule type" value="Genomic_DNA"/>
</dbReference>
<accession>A0ABP9SA06</accession>
<feature type="domain" description="DUF2231" evidence="2">
    <location>
        <begin position="9"/>
        <end position="155"/>
    </location>
</feature>
<reference evidence="4" key="1">
    <citation type="journal article" date="2019" name="Int. J. Syst. Evol. Microbiol.">
        <title>The Global Catalogue of Microorganisms (GCM) 10K type strain sequencing project: providing services to taxonomists for standard genome sequencing and annotation.</title>
        <authorList>
            <consortium name="The Broad Institute Genomics Platform"/>
            <consortium name="The Broad Institute Genome Sequencing Center for Infectious Disease"/>
            <person name="Wu L."/>
            <person name="Ma J."/>
        </authorList>
    </citation>
    <scope>NUCLEOTIDE SEQUENCE [LARGE SCALE GENOMIC DNA]</scope>
    <source>
        <strain evidence="4">JCM 18304</strain>
    </source>
</reference>
<dbReference type="InterPro" id="IPR019251">
    <property type="entry name" value="DUF2231_TM"/>
</dbReference>
<evidence type="ECO:0000313" key="4">
    <source>
        <dbReference type="Proteomes" id="UP001501570"/>
    </source>
</evidence>
<sequence>MGVFETFFGLPLHPLVIHAAVVFIPLLIVAALVYVLVPQLRSRIAWAVVILAVIAPLSALLSKLSGDAFRARLARRHLASPAILNNIDVHRHYGTITLYVTIALGVVALAAVLVPEIRERNVYLIPLWVVTIGLAITTGYYVFRTGDTAAHIVWQGY</sequence>
<name>A0ABP9SA06_9ACTN</name>
<dbReference type="Pfam" id="PF09990">
    <property type="entry name" value="DUF2231"/>
    <property type="match status" value="1"/>
</dbReference>